<keyword evidence="6" id="KW-1185">Reference proteome</keyword>
<dbReference type="GO" id="GO:0003677">
    <property type="term" value="F:DNA binding"/>
    <property type="evidence" value="ECO:0007669"/>
    <property type="project" value="UniProtKB-KW"/>
</dbReference>
<dbReference type="RefSeq" id="WP_011221478.1">
    <property type="nucleotide sequence ID" value="NC_006371.1"/>
</dbReference>
<dbReference type="InterPro" id="IPR036185">
    <property type="entry name" value="DNA_heli_DnaB-like_N_sf"/>
</dbReference>
<reference evidence="6" key="1">
    <citation type="journal article" date="2005" name="Science">
        <title>Life at depth: Photobacterium profundum genome sequence and expression analysis.</title>
        <authorList>
            <person name="Vezzi A."/>
            <person name="Campanaro S."/>
            <person name="D'Angelo M."/>
            <person name="Simonato F."/>
            <person name="Vitulo N."/>
            <person name="Lauro F.M."/>
            <person name="Cestaro A."/>
            <person name="Malacrida G."/>
            <person name="Simionati B."/>
            <person name="Cannata N."/>
            <person name="Romualdi C."/>
            <person name="Bartlett D.H."/>
            <person name="Valle G."/>
        </authorList>
    </citation>
    <scope>NUCLEOTIDE SEQUENCE [LARGE SCALE GENOMIC DNA]</scope>
    <source>
        <strain evidence="6">ATCC BAA-1253 / SS9</strain>
    </source>
</reference>
<evidence type="ECO:0000256" key="1">
    <source>
        <dbReference type="ARBA" id="ARBA00022515"/>
    </source>
</evidence>
<dbReference type="GO" id="GO:1990077">
    <property type="term" value="C:primosome complex"/>
    <property type="evidence" value="ECO:0007669"/>
    <property type="project" value="UniProtKB-KW"/>
</dbReference>
<keyword evidence="2" id="KW-0235">DNA replication</keyword>
<name>Q6LHC5_PHOPR</name>
<evidence type="ECO:0000259" key="4">
    <source>
        <dbReference type="Pfam" id="PF00772"/>
    </source>
</evidence>
<dbReference type="PANTHER" id="PTHR30153:SF2">
    <property type="entry name" value="REPLICATIVE DNA HELICASE"/>
    <property type="match status" value="1"/>
</dbReference>
<dbReference type="GO" id="GO:0006269">
    <property type="term" value="P:DNA replication, synthesis of primer"/>
    <property type="evidence" value="ECO:0007669"/>
    <property type="project" value="UniProtKB-KW"/>
</dbReference>
<evidence type="ECO:0000313" key="6">
    <source>
        <dbReference type="Proteomes" id="UP000000593"/>
    </source>
</evidence>
<dbReference type="GO" id="GO:0003678">
    <property type="term" value="F:DNA helicase activity"/>
    <property type="evidence" value="ECO:0007669"/>
    <property type="project" value="InterPro"/>
</dbReference>
<gene>
    <name evidence="5" type="ordered locus">PBPRB1439</name>
</gene>
<dbReference type="PANTHER" id="PTHR30153">
    <property type="entry name" value="REPLICATIVE DNA HELICASE DNAB"/>
    <property type="match status" value="1"/>
</dbReference>
<dbReference type="AlphaFoldDB" id="Q6LHC5"/>
<dbReference type="InterPro" id="IPR016136">
    <property type="entry name" value="DNA_helicase_N/primase_C"/>
</dbReference>
<dbReference type="InterPro" id="IPR027417">
    <property type="entry name" value="P-loop_NTPase"/>
</dbReference>
<feature type="domain" description="DNA helicase DnaB-like N-terminal" evidence="4">
    <location>
        <begin position="18"/>
        <end position="115"/>
    </location>
</feature>
<dbReference type="GO" id="GO:0005524">
    <property type="term" value="F:ATP binding"/>
    <property type="evidence" value="ECO:0007669"/>
    <property type="project" value="InterPro"/>
</dbReference>
<sequence length="520" mass="57412">MNAQTKEQDTYKDRVAASNIGAEQSVIGAMIIDNKCIPKILGELSHDSFIGHAHRLLFKAITKLTAFGTPTDLITLSDEIEVQGHGELINISYIAELAKNTPSSANVMAYVEVVKKNSATRKIEEAHQDFMQGGITLSEYKMLTEQYADQSTVNKLFNLKANISQQDDFYNGPIEHKELIFHNCLPLGEVAMLTGAGGSGKSFSTIHLAVSVALGLSAFIGYNRPFKPTKAGKVVVLGGEDFRDDYKRRVRSVLTAMECNTQSMKNRLVENLHITSLVGDDIRIIAEDRGSAKLTGFVDNIAREVEELGDVRLVILDPMSAFYGAQENDNHSATMFVNAVNRICKATGAAVLMVHHSSKGSAGSARGASGFIDRSRTHISLKTVAQVKEQAKRKKDGPITVEDKNTVIVNLEKTNHVKFWEEPIYLKRSENGAFTATKPTNYESTIHERDQEYHRELDLIEYLKRDGSVVSKNEIETNRDTVFTDHISLHKCRELIKIMVNDGRLIASSSGVKLAVIGAN</sequence>
<evidence type="ECO:0000313" key="5">
    <source>
        <dbReference type="EMBL" id="CAG23305.1"/>
    </source>
</evidence>
<dbReference type="Proteomes" id="UP000000593">
    <property type="component" value="Chromosome 2"/>
</dbReference>
<dbReference type="EMBL" id="CR378679">
    <property type="protein sequence ID" value="CAG23305.1"/>
    <property type="molecule type" value="Genomic_DNA"/>
</dbReference>
<keyword evidence="1" id="KW-0639">Primosome</keyword>
<dbReference type="HOGENOM" id="CLU_523585_0_0_6"/>
<dbReference type="InterPro" id="IPR007693">
    <property type="entry name" value="DNA_helicase_DnaB-like_N"/>
</dbReference>
<protein>
    <recommendedName>
        <fullName evidence="4">DNA helicase DnaB-like N-terminal domain-containing protein</fullName>
    </recommendedName>
</protein>
<dbReference type="Gene3D" id="3.40.50.300">
    <property type="entry name" value="P-loop containing nucleotide triphosphate hydrolases"/>
    <property type="match status" value="1"/>
</dbReference>
<dbReference type="InterPro" id="IPR038724">
    <property type="entry name" value="RepA"/>
</dbReference>
<dbReference type="STRING" id="298386.PBPRB1439"/>
<dbReference type="Pfam" id="PF13481">
    <property type="entry name" value="AAA_25"/>
    <property type="match status" value="1"/>
</dbReference>
<proteinExistence type="predicted"/>
<dbReference type="CDD" id="cd01125">
    <property type="entry name" value="RepA_RSF1010_like"/>
    <property type="match status" value="1"/>
</dbReference>
<dbReference type="Gene3D" id="1.10.860.10">
    <property type="entry name" value="DNAb Helicase, Chain A"/>
    <property type="match status" value="1"/>
</dbReference>
<dbReference type="GO" id="GO:0005829">
    <property type="term" value="C:cytosol"/>
    <property type="evidence" value="ECO:0007669"/>
    <property type="project" value="TreeGrafter"/>
</dbReference>
<dbReference type="SUPFAM" id="SSF48024">
    <property type="entry name" value="N-terminal domain of DnaB helicase"/>
    <property type="match status" value="1"/>
</dbReference>
<dbReference type="eggNOG" id="COG0305">
    <property type="taxonomic scope" value="Bacteria"/>
</dbReference>
<keyword evidence="3" id="KW-0238">DNA-binding</keyword>
<evidence type="ECO:0000256" key="3">
    <source>
        <dbReference type="ARBA" id="ARBA00023125"/>
    </source>
</evidence>
<dbReference type="KEGG" id="ppr:PBPRB1439"/>
<organism evidence="5 6">
    <name type="scientific">Photobacterium profundum (strain SS9)</name>
    <dbReference type="NCBI Taxonomy" id="298386"/>
    <lineage>
        <taxon>Bacteria</taxon>
        <taxon>Pseudomonadati</taxon>
        <taxon>Pseudomonadota</taxon>
        <taxon>Gammaproteobacteria</taxon>
        <taxon>Vibrionales</taxon>
        <taxon>Vibrionaceae</taxon>
        <taxon>Photobacterium</taxon>
    </lineage>
</organism>
<dbReference type="Pfam" id="PF00772">
    <property type="entry name" value="DnaB"/>
    <property type="match status" value="1"/>
</dbReference>
<dbReference type="SUPFAM" id="SSF52540">
    <property type="entry name" value="P-loop containing nucleoside triphosphate hydrolases"/>
    <property type="match status" value="1"/>
</dbReference>
<accession>Q6LHC5</accession>
<evidence type="ECO:0000256" key="2">
    <source>
        <dbReference type="ARBA" id="ARBA00022705"/>
    </source>
</evidence>